<dbReference type="AlphaFoldDB" id="A0ABD1V8Z0"/>
<evidence type="ECO:0000313" key="6">
    <source>
        <dbReference type="Proteomes" id="UP001604336"/>
    </source>
</evidence>
<reference evidence="6" key="1">
    <citation type="submission" date="2024-07" db="EMBL/GenBank/DDBJ databases">
        <title>Two chromosome-level genome assemblies of Korean endemic species Abeliophyllum distichum and Forsythia ovata (Oleaceae).</title>
        <authorList>
            <person name="Jang H."/>
        </authorList>
    </citation>
    <scope>NUCLEOTIDE SEQUENCE [LARGE SCALE GENOMIC DNA]</scope>
</reference>
<dbReference type="GO" id="GO:0008270">
    <property type="term" value="F:zinc ion binding"/>
    <property type="evidence" value="ECO:0007669"/>
    <property type="project" value="UniProtKB-KW"/>
</dbReference>
<dbReference type="Proteomes" id="UP001604336">
    <property type="component" value="Unassembled WGS sequence"/>
</dbReference>
<evidence type="ECO:0000256" key="2">
    <source>
        <dbReference type="ARBA" id="ARBA00022771"/>
    </source>
</evidence>
<comment type="caution">
    <text evidence="5">The sequence shown here is derived from an EMBL/GenBank/DDBJ whole genome shotgun (WGS) entry which is preliminary data.</text>
</comment>
<gene>
    <name evidence="5" type="ORF">Adt_07130</name>
</gene>
<protein>
    <submittedName>
        <fullName evidence="5">Zinc-finger homeodomain protein 2</fullName>
    </submittedName>
</protein>
<dbReference type="InterPro" id="IPR006456">
    <property type="entry name" value="ZF_HD_homeobox_Cys/His_dimer"/>
</dbReference>
<evidence type="ECO:0000256" key="1">
    <source>
        <dbReference type="ARBA" id="ARBA00022723"/>
    </source>
</evidence>
<keyword evidence="3" id="KW-0862">Zinc</keyword>
<organism evidence="5 6">
    <name type="scientific">Abeliophyllum distichum</name>
    <dbReference type="NCBI Taxonomy" id="126358"/>
    <lineage>
        <taxon>Eukaryota</taxon>
        <taxon>Viridiplantae</taxon>
        <taxon>Streptophyta</taxon>
        <taxon>Embryophyta</taxon>
        <taxon>Tracheophyta</taxon>
        <taxon>Spermatophyta</taxon>
        <taxon>Magnoliopsida</taxon>
        <taxon>eudicotyledons</taxon>
        <taxon>Gunneridae</taxon>
        <taxon>Pentapetalae</taxon>
        <taxon>asterids</taxon>
        <taxon>lamiids</taxon>
        <taxon>Lamiales</taxon>
        <taxon>Oleaceae</taxon>
        <taxon>Forsythieae</taxon>
        <taxon>Abeliophyllum</taxon>
    </lineage>
</organism>
<dbReference type="PROSITE" id="PS51523">
    <property type="entry name" value="ZF_HD_DIMER"/>
    <property type="match status" value="1"/>
</dbReference>
<dbReference type="GO" id="GO:0003677">
    <property type="term" value="F:DNA binding"/>
    <property type="evidence" value="ECO:0007669"/>
    <property type="project" value="UniProtKB-KW"/>
</dbReference>
<accession>A0ABD1V8Z0</accession>
<dbReference type="PANTHER" id="PTHR31948">
    <property type="entry name" value="ZINC-FINGER HOMEODOMAIN PROTEIN 2"/>
    <property type="match status" value="1"/>
</dbReference>
<evidence type="ECO:0000256" key="3">
    <source>
        <dbReference type="ARBA" id="ARBA00022833"/>
    </source>
</evidence>
<dbReference type="EMBL" id="JBFOLK010000002">
    <property type="protein sequence ID" value="KAL2533779.1"/>
    <property type="molecule type" value="Genomic_DNA"/>
</dbReference>
<keyword evidence="5" id="KW-0238">DNA-binding</keyword>
<feature type="domain" description="ZF-HD dimerization-type" evidence="4">
    <location>
        <begin position="74"/>
        <end position="123"/>
    </location>
</feature>
<keyword evidence="1" id="KW-0479">Metal-binding</keyword>
<dbReference type="PANTHER" id="PTHR31948:SF140">
    <property type="entry name" value="ZINC-FINGER HOMEODOMAIN PROTEIN 2"/>
    <property type="match status" value="1"/>
</dbReference>
<dbReference type="NCBIfam" id="TIGR01566">
    <property type="entry name" value="ZF_HD_prot_N"/>
    <property type="match status" value="1"/>
</dbReference>
<keyword evidence="2 5" id="KW-0863">Zinc-finger</keyword>
<dbReference type="Pfam" id="PF04770">
    <property type="entry name" value="ZF-HD_dimer"/>
    <property type="match status" value="1"/>
</dbReference>
<keyword evidence="6" id="KW-1185">Reference proteome</keyword>
<sequence length="130" mass="14522">MAVRRDVTPRIFYYSGSGSGGGGYLKIVEFEDQEEEYEKEVPSFDSLGNSNSTWPAKMSSSVVVPAMPLRKPKYKECLKNHVVDIGGHAVDGCFEFMAAMMEGSLDTLKCTTYNCHQNFHCKETEEAGYQ</sequence>
<evidence type="ECO:0000259" key="4">
    <source>
        <dbReference type="PROSITE" id="PS51523"/>
    </source>
</evidence>
<keyword evidence="5" id="KW-0371">Homeobox</keyword>
<name>A0ABD1V8Z0_9LAMI</name>
<proteinExistence type="predicted"/>
<evidence type="ECO:0000313" key="5">
    <source>
        <dbReference type="EMBL" id="KAL2533779.1"/>
    </source>
</evidence>